<keyword evidence="11" id="KW-1185">Reference proteome</keyword>
<dbReference type="NCBIfam" id="TIGR04057">
    <property type="entry name" value="SusC_RagA_signa"/>
    <property type="match status" value="1"/>
</dbReference>
<keyword evidence="6 7" id="KW-0998">Cell outer membrane</keyword>
<evidence type="ECO:0000256" key="1">
    <source>
        <dbReference type="ARBA" id="ARBA00004571"/>
    </source>
</evidence>
<keyword evidence="8" id="KW-0732">Signal</keyword>
<reference evidence="10 11" key="1">
    <citation type="submission" date="2016-11" db="EMBL/GenBank/DDBJ databases">
        <authorList>
            <person name="Jaros S."/>
            <person name="Januszkiewicz K."/>
            <person name="Wedrychowicz H."/>
        </authorList>
    </citation>
    <scope>NUCLEOTIDE SEQUENCE [LARGE SCALE GENOMIC DNA]</scope>
    <source>
        <strain evidence="10 11">DSM 18119</strain>
    </source>
</reference>
<dbReference type="STRING" id="1121884.SAMN02745131_02265"/>
<dbReference type="InterPro" id="IPR023996">
    <property type="entry name" value="TonB-dep_OMP_SusC/RagA"/>
</dbReference>
<sequence length="1140" mass="125912">MKKKRHTTYLKHPNLSNIGRIMKMMCAFMLLICLQVSAAGFNQDRVTLNLQSADLKKVLTEIQKKTTYRFLYDQALINNKKVDVHVKDAEVPAVLNSIFEGIGIGYQIMDNNLIVLKASVNGQKIEVQDIRISGKVTGQNGEGLAGVSISVKGTTIGTTTDAGGNYTLSVPDNSTTLVFSYVGYDAVEEAINGRTTINVSLSSSRNALDEIVVIGYGTASKRDLTGSIVKISGKEVADKPNSNPIASLQGKVAGLSVVNSGTPGQAPDIRIRGTISIGQVHPLYVVDGILQDNIDYLNPNDIESIEVLKDPSSLAIFGVRGATGVIAITTKKARAGQVVVNFNTNYGFKKLVDKIKMADAAQFKTLFDQENLNNGVVDPFDYGPLNANTNWIDAVTRTGKFSNSNLSISGGSDRNKFNFGLGYIYDEGLIVHEKLDRLVLSLGDEFKISNVFKIGVNLNASRQNSPYDATWVLDAARKVMPQISSGTKPFKVRNPYGGDTITQNLYSLLDVGLQNSGVINPLLQVENTWDKTKGVEYRTVGSVFGEVNFLKNFTWRSTFYADMSNVERRTYNPRYYGYNPRTNEVELYSQVTGVNESNQDWRKFQQDHLLTFKKNIGAHGITATGGFTTYYFGNFNRYASSSQPDQNAAPIPNDPRFWYVTNGFENSGSTSSSSGQSEYTTVSYLARVLYNYQNRYFLNASYRDDASSRIPEKNRHQQFWAVGAAWDLTKESFMADQRFFDFLKIKGSIGVLGNQSASDLGGNSLDYPFYPRLNTGTAANFGTVMHAAADPSYIPNPDLKWETVSAKEIGFELNAFQNRLHFEANYFSRTTNNLMTYVSRYTIGQKDELVNGGKIRNWGEELSANWNQNISKDFNITIGGNITFLKNKVISLAQDIPTGVLIRGFQNNGSAEARTLPGYPIGSFYGYVVEGIYQSYADILKSPNAGALGAYRPGDFKFKDVNGDGKITSDDRTVIGNPTPDFTYGSSINFNYKGLSLGIDVNGVYGNEIFRTWGSLESPFQRVNYAAFQIDAWHGPGTSNWVPLVSQADRFNYNGSTYNIEDGSYFRIRNVQLGYNFGRSTISRLKMTNLRIYANVQNLKTFKHNYGYTAEYGGDATGFGFDNAGGALPMVGTIGLNVTF</sequence>
<accession>A0A1M5AFN9</accession>
<organism evidence="10 11">
    <name type="scientific">Flavisolibacter ginsengisoli DSM 18119</name>
    <dbReference type="NCBI Taxonomy" id="1121884"/>
    <lineage>
        <taxon>Bacteria</taxon>
        <taxon>Pseudomonadati</taxon>
        <taxon>Bacteroidota</taxon>
        <taxon>Chitinophagia</taxon>
        <taxon>Chitinophagales</taxon>
        <taxon>Chitinophagaceae</taxon>
        <taxon>Flavisolibacter</taxon>
    </lineage>
</organism>
<keyword evidence="3 7" id="KW-1134">Transmembrane beta strand</keyword>
<dbReference type="Gene3D" id="2.170.130.10">
    <property type="entry name" value="TonB-dependent receptor, plug domain"/>
    <property type="match status" value="1"/>
</dbReference>
<dbReference type="InterPro" id="IPR008969">
    <property type="entry name" value="CarboxyPept-like_regulatory"/>
</dbReference>
<dbReference type="Pfam" id="PF07660">
    <property type="entry name" value="STN"/>
    <property type="match status" value="1"/>
</dbReference>
<evidence type="ECO:0000256" key="6">
    <source>
        <dbReference type="ARBA" id="ARBA00023237"/>
    </source>
</evidence>
<dbReference type="InterPro" id="IPR023997">
    <property type="entry name" value="TonB-dep_OMP_SusC/RagA_CS"/>
</dbReference>
<evidence type="ECO:0000256" key="8">
    <source>
        <dbReference type="SAM" id="SignalP"/>
    </source>
</evidence>
<comment type="similarity">
    <text evidence="7">Belongs to the TonB-dependent receptor family.</text>
</comment>
<dbReference type="Proteomes" id="UP000184048">
    <property type="component" value="Unassembled WGS sequence"/>
</dbReference>
<dbReference type="SUPFAM" id="SSF49464">
    <property type="entry name" value="Carboxypeptidase regulatory domain-like"/>
    <property type="match status" value="1"/>
</dbReference>
<dbReference type="InterPro" id="IPR012910">
    <property type="entry name" value="Plug_dom"/>
</dbReference>
<dbReference type="Pfam" id="PF07715">
    <property type="entry name" value="Plug"/>
    <property type="match status" value="1"/>
</dbReference>
<feature type="chain" id="PRO_5009908763" evidence="8">
    <location>
        <begin position="39"/>
        <end position="1140"/>
    </location>
</feature>
<dbReference type="InterPro" id="IPR039426">
    <property type="entry name" value="TonB-dep_rcpt-like"/>
</dbReference>
<evidence type="ECO:0000313" key="10">
    <source>
        <dbReference type="EMBL" id="SHF28965.1"/>
    </source>
</evidence>
<dbReference type="AlphaFoldDB" id="A0A1M5AFN9"/>
<evidence type="ECO:0000259" key="9">
    <source>
        <dbReference type="SMART" id="SM00965"/>
    </source>
</evidence>
<dbReference type="SMART" id="SM00965">
    <property type="entry name" value="STN"/>
    <property type="match status" value="1"/>
</dbReference>
<proteinExistence type="inferred from homology"/>
<comment type="subcellular location">
    <subcellularLocation>
        <location evidence="1 7">Cell outer membrane</location>
        <topology evidence="1 7">Multi-pass membrane protein</topology>
    </subcellularLocation>
</comment>
<dbReference type="Gene3D" id="2.40.170.20">
    <property type="entry name" value="TonB-dependent receptor, beta-barrel domain"/>
    <property type="match status" value="1"/>
</dbReference>
<gene>
    <name evidence="10" type="ORF">SAMN02745131_02265</name>
</gene>
<dbReference type="NCBIfam" id="TIGR04056">
    <property type="entry name" value="OMP_RagA_SusC"/>
    <property type="match status" value="1"/>
</dbReference>
<dbReference type="GO" id="GO:0009279">
    <property type="term" value="C:cell outer membrane"/>
    <property type="evidence" value="ECO:0007669"/>
    <property type="project" value="UniProtKB-SubCell"/>
</dbReference>
<dbReference type="OrthoDB" id="9768177at2"/>
<dbReference type="Gene3D" id="2.60.40.1120">
    <property type="entry name" value="Carboxypeptidase-like, regulatory domain"/>
    <property type="match status" value="1"/>
</dbReference>
<dbReference type="SUPFAM" id="SSF56935">
    <property type="entry name" value="Porins"/>
    <property type="match status" value="1"/>
</dbReference>
<dbReference type="Pfam" id="PF13715">
    <property type="entry name" value="CarbopepD_reg_2"/>
    <property type="match status" value="1"/>
</dbReference>
<protein>
    <submittedName>
        <fullName evidence="10">TonB-linked outer membrane protein, SusC/RagA family</fullName>
    </submittedName>
</protein>
<dbReference type="InterPro" id="IPR011662">
    <property type="entry name" value="Secretin/TonB_short_N"/>
</dbReference>
<evidence type="ECO:0000256" key="7">
    <source>
        <dbReference type="PROSITE-ProRule" id="PRU01360"/>
    </source>
</evidence>
<evidence type="ECO:0000313" key="11">
    <source>
        <dbReference type="Proteomes" id="UP000184048"/>
    </source>
</evidence>
<keyword evidence="5 7" id="KW-0472">Membrane</keyword>
<evidence type="ECO:0000256" key="3">
    <source>
        <dbReference type="ARBA" id="ARBA00022452"/>
    </source>
</evidence>
<dbReference type="PROSITE" id="PS52016">
    <property type="entry name" value="TONB_DEPENDENT_REC_3"/>
    <property type="match status" value="1"/>
</dbReference>
<dbReference type="InterPro" id="IPR037066">
    <property type="entry name" value="Plug_dom_sf"/>
</dbReference>
<name>A0A1M5AFN9_9BACT</name>
<feature type="signal peptide" evidence="8">
    <location>
        <begin position="1"/>
        <end position="38"/>
    </location>
</feature>
<dbReference type="EMBL" id="FQUU01000008">
    <property type="protein sequence ID" value="SHF28965.1"/>
    <property type="molecule type" value="Genomic_DNA"/>
</dbReference>
<evidence type="ECO:0000256" key="4">
    <source>
        <dbReference type="ARBA" id="ARBA00022692"/>
    </source>
</evidence>
<keyword evidence="2 7" id="KW-0813">Transport</keyword>
<evidence type="ECO:0000256" key="5">
    <source>
        <dbReference type="ARBA" id="ARBA00023136"/>
    </source>
</evidence>
<evidence type="ECO:0000256" key="2">
    <source>
        <dbReference type="ARBA" id="ARBA00022448"/>
    </source>
</evidence>
<feature type="domain" description="Secretin/TonB short N-terminal" evidence="9">
    <location>
        <begin position="68"/>
        <end position="118"/>
    </location>
</feature>
<dbReference type="InterPro" id="IPR036942">
    <property type="entry name" value="Beta-barrel_TonB_sf"/>
</dbReference>
<keyword evidence="4 7" id="KW-0812">Transmembrane</keyword>